<gene>
    <name evidence="1" type="ORF">PF006_g29731</name>
</gene>
<protein>
    <submittedName>
        <fullName evidence="1">Uncharacterized protein</fullName>
    </submittedName>
</protein>
<dbReference type="AlphaFoldDB" id="A0A6A3Q4U2"/>
<sequence length="23" mass="2356">MGEPLTVAAMSASAARAVEKSFM</sequence>
<comment type="caution">
    <text evidence="1">The sequence shown here is derived from an EMBL/GenBank/DDBJ whole genome shotgun (WGS) entry which is preliminary data.</text>
</comment>
<feature type="non-terminal residue" evidence="1">
    <location>
        <position position="23"/>
    </location>
</feature>
<evidence type="ECO:0000313" key="2">
    <source>
        <dbReference type="Proteomes" id="UP000440732"/>
    </source>
</evidence>
<accession>A0A6A3Q4U2</accession>
<name>A0A6A3Q4U2_9STRA</name>
<proteinExistence type="predicted"/>
<organism evidence="1 2">
    <name type="scientific">Phytophthora fragariae</name>
    <dbReference type="NCBI Taxonomy" id="53985"/>
    <lineage>
        <taxon>Eukaryota</taxon>
        <taxon>Sar</taxon>
        <taxon>Stramenopiles</taxon>
        <taxon>Oomycota</taxon>
        <taxon>Peronosporomycetes</taxon>
        <taxon>Peronosporales</taxon>
        <taxon>Peronosporaceae</taxon>
        <taxon>Phytophthora</taxon>
    </lineage>
</organism>
<reference evidence="1 2" key="1">
    <citation type="submission" date="2018-08" db="EMBL/GenBank/DDBJ databases">
        <title>Genomic investigation of the strawberry pathogen Phytophthora fragariae indicates pathogenicity is determined by transcriptional variation in three key races.</title>
        <authorList>
            <person name="Adams T.M."/>
            <person name="Armitage A.D."/>
            <person name="Sobczyk M.K."/>
            <person name="Bates H.J."/>
            <person name="Dunwell J.M."/>
            <person name="Nellist C.F."/>
            <person name="Harrison R.J."/>
        </authorList>
    </citation>
    <scope>NUCLEOTIDE SEQUENCE [LARGE SCALE GENOMIC DNA]</scope>
    <source>
        <strain evidence="1 2">NOV-5</strain>
    </source>
</reference>
<dbReference type="Proteomes" id="UP000440732">
    <property type="component" value="Unassembled WGS sequence"/>
</dbReference>
<dbReference type="EMBL" id="QXGA01005146">
    <property type="protein sequence ID" value="KAE9068722.1"/>
    <property type="molecule type" value="Genomic_DNA"/>
</dbReference>
<evidence type="ECO:0000313" key="1">
    <source>
        <dbReference type="EMBL" id="KAE9068722.1"/>
    </source>
</evidence>